<proteinExistence type="predicted"/>
<dbReference type="SUPFAM" id="SSF52833">
    <property type="entry name" value="Thioredoxin-like"/>
    <property type="match status" value="1"/>
</dbReference>
<accession>A0A1E2URC2</accession>
<sequence length="195" mass="21694">MRRPSTRQRRFVILTLALLTFGLAYYAGFTQKDRNIPDIQGVSIVPPTPAPTFKLQDHTGADYDQQRLIGHWSLLMLDPTGQAQPAPALYRLMKVHNRLASHPELQKQTHFLYLPKFSTASLESSTSYLSGNLFGLQGSVEQTEETFLSFAVTEETGQPTLYLIGPQGNLHALFTDAVDAATIARDLVKLIHSNP</sequence>
<name>A0A1E2URC2_9GAMM</name>
<keyword evidence="2" id="KW-1185">Reference proteome</keyword>
<evidence type="ECO:0008006" key="3">
    <source>
        <dbReference type="Google" id="ProtNLM"/>
    </source>
</evidence>
<evidence type="ECO:0000313" key="1">
    <source>
        <dbReference type="EMBL" id="ODB97105.1"/>
    </source>
</evidence>
<evidence type="ECO:0000313" key="2">
    <source>
        <dbReference type="Proteomes" id="UP000094849"/>
    </source>
</evidence>
<dbReference type="STRING" id="1818881.A3196_10215"/>
<protein>
    <recommendedName>
        <fullName evidence="3">Thioredoxin domain-containing protein</fullName>
    </recommendedName>
</protein>
<comment type="caution">
    <text evidence="1">The sequence shown here is derived from an EMBL/GenBank/DDBJ whole genome shotgun (WGS) entry which is preliminary data.</text>
</comment>
<reference evidence="1 2" key="1">
    <citation type="submission" date="2016-03" db="EMBL/GenBank/DDBJ databases">
        <title>Chemosynthetic sulphur-oxidizing symbionts of marine invertebrate animals are capable of nitrogen fixation.</title>
        <authorList>
            <person name="Petersen J.M."/>
            <person name="Kemper A."/>
            <person name="Gruber-Vodicka H."/>
            <person name="Cardini U."/>
            <person name="Geest Mvander."/>
            <person name="Kleiner M."/>
            <person name="Bulgheresi S."/>
            <person name="Fussmann M."/>
            <person name="Herbold C."/>
            <person name="Seah B.K.B."/>
            <person name="Antony C.Paul."/>
            <person name="Liu D."/>
            <person name="Belitz A."/>
            <person name="Weber M."/>
        </authorList>
    </citation>
    <scope>NUCLEOTIDE SEQUENCE [LARGE SCALE GENOMIC DNA]</scope>
    <source>
        <strain evidence="1">G_D</strain>
    </source>
</reference>
<gene>
    <name evidence="1" type="ORF">A3196_10215</name>
</gene>
<dbReference type="EMBL" id="LVJZ01000003">
    <property type="protein sequence ID" value="ODB97105.1"/>
    <property type="molecule type" value="Genomic_DNA"/>
</dbReference>
<dbReference type="Proteomes" id="UP000094849">
    <property type="component" value="Unassembled WGS sequence"/>
</dbReference>
<dbReference type="AlphaFoldDB" id="A0A1E2URC2"/>
<dbReference type="RefSeq" id="WP_069004874.1">
    <property type="nucleotide sequence ID" value="NZ_LVJW01000003.1"/>
</dbReference>
<dbReference type="Gene3D" id="3.40.30.10">
    <property type="entry name" value="Glutaredoxin"/>
    <property type="match status" value="1"/>
</dbReference>
<organism evidence="1 2">
    <name type="scientific">Candidatus Thiodiazotropha endoloripes</name>
    <dbReference type="NCBI Taxonomy" id="1818881"/>
    <lineage>
        <taxon>Bacteria</taxon>
        <taxon>Pseudomonadati</taxon>
        <taxon>Pseudomonadota</taxon>
        <taxon>Gammaproteobacteria</taxon>
        <taxon>Chromatiales</taxon>
        <taxon>Sedimenticolaceae</taxon>
        <taxon>Candidatus Thiodiazotropha</taxon>
    </lineage>
</organism>
<dbReference type="OrthoDB" id="5763536at2"/>
<dbReference type="InterPro" id="IPR036249">
    <property type="entry name" value="Thioredoxin-like_sf"/>
</dbReference>